<dbReference type="STRING" id="3775.A0A1Q3B8H1"/>
<dbReference type="Proteomes" id="UP000187406">
    <property type="component" value="Unassembled WGS sequence"/>
</dbReference>
<evidence type="ECO:0000256" key="2">
    <source>
        <dbReference type="PROSITE-ProRule" id="PRU00708"/>
    </source>
</evidence>
<feature type="non-terminal residue" evidence="3">
    <location>
        <position position="1"/>
    </location>
</feature>
<feature type="repeat" description="PPR" evidence="2">
    <location>
        <begin position="44"/>
        <end position="78"/>
    </location>
</feature>
<keyword evidence="1" id="KW-0677">Repeat</keyword>
<organism evidence="3 4">
    <name type="scientific">Cephalotus follicularis</name>
    <name type="common">Albany pitcher plant</name>
    <dbReference type="NCBI Taxonomy" id="3775"/>
    <lineage>
        <taxon>Eukaryota</taxon>
        <taxon>Viridiplantae</taxon>
        <taxon>Streptophyta</taxon>
        <taxon>Embryophyta</taxon>
        <taxon>Tracheophyta</taxon>
        <taxon>Spermatophyta</taxon>
        <taxon>Magnoliopsida</taxon>
        <taxon>eudicotyledons</taxon>
        <taxon>Gunneridae</taxon>
        <taxon>Pentapetalae</taxon>
        <taxon>rosids</taxon>
        <taxon>fabids</taxon>
        <taxon>Oxalidales</taxon>
        <taxon>Cephalotaceae</taxon>
        <taxon>Cephalotus</taxon>
    </lineage>
</organism>
<dbReference type="InterPro" id="IPR046960">
    <property type="entry name" value="PPR_At4g14850-like_plant"/>
</dbReference>
<evidence type="ECO:0000313" key="3">
    <source>
        <dbReference type="EMBL" id="GAV64341.1"/>
    </source>
</evidence>
<protein>
    <recommendedName>
        <fullName evidence="5">PPR domain-containing protein</fullName>
    </recommendedName>
</protein>
<comment type="caution">
    <text evidence="3">The sequence shown here is derived from an EMBL/GenBank/DDBJ whole genome shotgun (WGS) entry which is preliminary data.</text>
</comment>
<dbReference type="PANTHER" id="PTHR24015">
    <property type="entry name" value="OS07G0578800 PROTEIN-RELATED"/>
    <property type="match status" value="1"/>
</dbReference>
<dbReference type="InterPro" id="IPR011990">
    <property type="entry name" value="TPR-like_helical_dom_sf"/>
</dbReference>
<dbReference type="InParanoid" id="A0A1Q3B8H1"/>
<keyword evidence="4" id="KW-1185">Reference proteome</keyword>
<dbReference type="Pfam" id="PF13041">
    <property type="entry name" value="PPR_2"/>
    <property type="match status" value="1"/>
</dbReference>
<dbReference type="OrthoDB" id="185373at2759"/>
<evidence type="ECO:0000256" key="1">
    <source>
        <dbReference type="ARBA" id="ARBA00022737"/>
    </source>
</evidence>
<dbReference type="Gene3D" id="1.25.40.10">
    <property type="entry name" value="Tetratricopeptide repeat domain"/>
    <property type="match status" value="1"/>
</dbReference>
<name>A0A1Q3B8H1_CEPFO</name>
<reference evidence="4" key="1">
    <citation type="submission" date="2016-04" db="EMBL/GenBank/DDBJ databases">
        <title>Cephalotus genome sequencing.</title>
        <authorList>
            <person name="Fukushima K."/>
            <person name="Hasebe M."/>
            <person name="Fang X."/>
        </authorList>
    </citation>
    <scope>NUCLEOTIDE SEQUENCE [LARGE SCALE GENOMIC DNA]</scope>
    <source>
        <strain evidence="4">cv. St1</strain>
    </source>
</reference>
<evidence type="ECO:0008006" key="5">
    <source>
        <dbReference type="Google" id="ProtNLM"/>
    </source>
</evidence>
<dbReference type="PROSITE" id="PS51375">
    <property type="entry name" value="PPR"/>
    <property type="match status" value="1"/>
</dbReference>
<dbReference type="NCBIfam" id="TIGR00756">
    <property type="entry name" value="PPR"/>
    <property type="match status" value="1"/>
</dbReference>
<sequence length="124" mass="14294">FHAHMCQMGLTYNPYLAIKIVNMYSVCDSLHNAHLLFDRISNGHLFLWNVLIRGYAWNGPYVVTIRLYYQMLDHGLVPDDITFPFVLKACSTLSAVEKGREIHEHVIRTGWEKDVFVGAALIDR</sequence>
<evidence type="ECO:0000313" key="4">
    <source>
        <dbReference type="Proteomes" id="UP000187406"/>
    </source>
</evidence>
<proteinExistence type="predicted"/>
<dbReference type="InterPro" id="IPR002885">
    <property type="entry name" value="PPR_rpt"/>
</dbReference>
<gene>
    <name evidence="3" type="ORF">CFOL_v3_07859</name>
</gene>
<dbReference type="GO" id="GO:0009451">
    <property type="term" value="P:RNA modification"/>
    <property type="evidence" value="ECO:0007669"/>
    <property type="project" value="InterPro"/>
</dbReference>
<dbReference type="EMBL" id="BDDD01000342">
    <property type="protein sequence ID" value="GAV64341.1"/>
    <property type="molecule type" value="Genomic_DNA"/>
</dbReference>
<dbReference type="AlphaFoldDB" id="A0A1Q3B8H1"/>
<accession>A0A1Q3B8H1</accession>
<dbReference type="GO" id="GO:0003723">
    <property type="term" value="F:RNA binding"/>
    <property type="evidence" value="ECO:0007669"/>
    <property type="project" value="InterPro"/>
</dbReference>
<dbReference type="PANTHER" id="PTHR24015:SF548">
    <property type="entry name" value="OS08G0340900 PROTEIN"/>
    <property type="match status" value="1"/>
</dbReference>